<organism evidence="2 3">
    <name type="scientific">candidate division WWE3 bacterium CG22_combo_CG10-13_8_21_14_all_39_12</name>
    <dbReference type="NCBI Taxonomy" id="1975094"/>
    <lineage>
        <taxon>Bacteria</taxon>
        <taxon>Katanobacteria</taxon>
    </lineage>
</organism>
<evidence type="ECO:0000313" key="2">
    <source>
        <dbReference type="EMBL" id="PIP56523.1"/>
    </source>
</evidence>
<evidence type="ECO:0000256" key="1">
    <source>
        <dbReference type="SAM" id="Phobius"/>
    </source>
</evidence>
<name>A0A2H0BFS0_UNCKA</name>
<feature type="transmembrane region" description="Helical" evidence="1">
    <location>
        <begin position="98"/>
        <end position="115"/>
    </location>
</feature>
<keyword evidence="1" id="KW-0812">Transmembrane</keyword>
<feature type="transmembrane region" description="Helical" evidence="1">
    <location>
        <begin position="29"/>
        <end position="49"/>
    </location>
</feature>
<accession>A0A2H0BFS0</accession>
<protein>
    <submittedName>
        <fullName evidence="2">Uncharacterized protein</fullName>
    </submittedName>
</protein>
<gene>
    <name evidence="2" type="ORF">COX05_02595</name>
</gene>
<proteinExistence type="predicted"/>
<evidence type="ECO:0000313" key="3">
    <source>
        <dbReference type="Proteomes" id="UP000228495"/>
    </source>
</evidence>
<keyword evidence="1" id="KW-0472">Membrane</keyword>
<comment type="caution">
    <text evidence="2">The sequence shown here is derived from an EMBL/GenBank/DDBJ whole genome shotgun (WGS) entry which is preliminary data.</text>
</comment>
<dbReference type="EMBL" id="PCSU01000041">
    <property type="protein sequence ID" value="PIP56523.1"/>
    <property type="molecule type" value="Genomic_DNA"/>
</dbReference>
<sequence length="141" mass="16335">MSVGTHHPYISLQEVVMPNGETLNYWFKMFFWLVGQGIAWIIFAVKYVLWFTGIDLSKGKHLWTAIVIGLMIFTRPDADIFLRISGYVKLQFAAWWGQHPYISTLLIGSVIVMLFQEKIVSWGTRLREQEAPEEPETEQLA</sequence>
<keyword evidence="1" id="KW-1133">Transmembrane helix</keyword>
<reference evidence="2 3" key="1">
    <citation type="submission" date="2017-09" db="EMBL/GenBank/DDBJ databases">
        <title>Depth-based differentiation of microbial function through sediment-hosted aquifers and enrichment of novel symbionts in the deep terrestrial subsurface.</title>
        <authorList>
            <person name="Probst A.J."/>
            <person name="Ladd B."/>
            <person name="Jarett J.K."/>
            <person name="Geller-Mcgrath D.E."/>
            <person name="Sieber C.M."/>
            <person name="Emerson J.B."/>
            <person name="Anantharaman K."/>
            <person name="Thomas B.C."/>
            <person name="Malmstrom R."/>
            <person name="Stieglmeier M."/>
            <person name="Klingl A."/>
            <person name="Woyke T."/>
            <person name="Ryan C.M."/>
            <person name="Banfield J.F."/>
        </authorList>
    </citation>
    <scope>NUCLEOTIDE SEQUENCE [LARGE SCALE GENOMIC DNA]</scope>
    <source>
        <strain evidence="2">CG22_combo_CG10-13_8_21_14_all_39_12</strain>
    </source>
</reference>
<feature type="transmembrane region" description="Helical" evidence="1">
    <location>
        <begin position="61"/>
        <end position="78"/>
    </location>
</feature>
<dbReference type="Proteomes" id="UP000228495">
    <property type="component" value="Unassembled WGS sequence"/>
</dbReference>
<dbReference type="AlphaFoldDB" id="A0A2H0BFS0"/>